<reference evidence="1 2" key="1">
    <citation type="submission" date="2021-03" db="EMBL/GenBank/DDBJ databases">
        <title>Five novel Rahnella species.</title>
        <authorList>
            <person name="Brady C."/>
            <person name="Asselin J."/>
            <person name="Beer S."/>
            <person name="Bruberg M.B."/>
            <person name="Crampton B."/>
            <person name="Venter S."/>
            <person name="Arnold D."/>
            <person name="Denman S."/>
        </authorList>
    </citation>
    <scope>NUCLEOTIDE SEQUENCE [LARGE SCALE GENOMIC DNA]</scope>
    <source>
        <strain evidence="1 2">FRB 231</strain>
    </source>
</reference>
<organism evidence="1 2">
    <name type="scientific">Rahnella ecdela</name>
    <dbReference type="NCBI Taxonomy" id="2816250"/>
    <lineage>
        <taxon>Bacteria</taxon>
        <taxon>Pseudomonadati</taxon>
        <taxon>Pseudomonadota</taxon>
        <taxon>Gammaproteobacteria</taxon>
        <taxon>Enterobacterales</taxon>
        <taxon>Yersiniaceae</taxon>
        <taxon>Rahnella</taxon>
    </lineage>
</organism>
<protein>
    <recommendedName>
        <fullName evidence="3">HEAT repeat protein</fullName>
    </recommendedName>
</protein>
<comment type="caution">
    <text evidence="1">The sequence shown here is derived from an EMBL/GenBank/DDBJ whole genome shotgun (WGS) entry which is preliminary data.</text>
</comment>
<gene>
    <name evidence="1" type="ORF">J1784_00810</name>
</gene>
<dbReference type="EMBL" id="JAFMOY010000088">
    <property type="protein sequence ID" value="MBU9843594.1"/>
    <property type="molecule type" value="Genomic_DNA"/>
</dbReference>
<name>A0ABS6L9I6_9GAMM</name>
<sequence length="413" mass="46616">MINLKTGVAPLLAEQYADMLSLDYRRRNSLLRSYHHNTDDLIQWDRRLQTYLSGLLYLKNDAYSYFETQLESPLSRGDVFAIGLFAFHSGNIQLLEGCLGLMQVMPHLLPVINPLIAWAPVKSPLWERLFINPLFRIIAAYQKIGLPQAPVLTECEIDKLTVLPVAIPGLIYALHQQRHPDYFSLVTQLANSPDFQISLEALQTILVRHLPCQDISIETLLLRLIQCNNDEVRERAVRLYLLNTGYSPSHCLHVLSQKSSDRRLYLSALGISGVPENISILSEYLDSPDYARLSTASIVMITGMSPEQAGWHKPSLLPESSSHLAQDGTIPENEADEDLSWPDKPAFEQWWGVNSRDFEKTSAYTGGYPATVAGQRSVLQRGLLALHPLAIARLQYLKQEVSTLHTPSFLRIF</sequence>
<evidence type="ECO:0000313" key="2">
    <source>
        <dbReference type="Proteomes" id="UP000739284"/>
    </source>
</evidence>
<accession>A0ABS6L9I6</accession>
<proteinExistence type="predicted"/>
<dbReference type="Proteomes" id="UP000739284">
    <property type="component" value="Unassembled WGS sequence"/>
</dbReference>
<evidence type="ECO:0000313" key="1">
    <source>
        <dbReference type="EMBL" id="MBU9843594.1"/>
    </source>
</evidence>
<evidence type="ECO:0008006" key="3">
    <source>
        <dbReference type="Google" id="ProtNLM"/>
    </source>
</evidence>
<keyword evidence="2" id="KW-1185">Reference proteome</keyword>
<dbReference type="RefSeq" id="WP_217147649.1">
    <property type="nucleotide sequence ID" value="NZ_JAFMOY010000088.1"/>
</dbReference>